<gene>
    <name evidence="1" type="ORF">FVP60_04990</name>
</gene>
<proteinExistence type="predicted"/>
<evidence type="ECO:0000313" key="2">
    <source>
        <dbReference type="Proteomes" id="UP000321196"/>
    </source>
</evidence>
<protein>
    <submittedName>
        <fullName evidence="1">Uncharacterized protein</fullName>
    </submittedName>
</protein>
<dbReference type="Proteomes" id="UP000321196">
    <property type="component" value="Unassembled WGS sequence"/>
</dbReference>
<dbReference type="AlphaFoldDB" id="A0A5C8HS51"/>
<organism evidence="1 2">
    <name type="scientific">Microbacterium mitrae</name>
    <dbReference type="NCBI Taxonomy" id="664640"/>
    <lineage>
        <taxon>Bacteria</taxon>
        <taxon>Bacillati</taxon>
        <taxon>Actinomycetota</taxon>
        <taxon>Actinomycetes</taxon>
        <taxon>Micrococcales</taxon>
        <taxon>Microbacteriaceae</taxon>
        <taxon>Microbacterium</taxon>
    </lineage>
</organism>
<dbReference type="EMBL" id="VRSW01000001">
    <property type="protein sequence ID" value="TXK06317.1"/>
    <property type="molecule type" value="Genomic_DNA"/>
</dbReference>
<evidence type="ECO:0000313" key="1">
    <source>
        <dbReference type="EMBL" id="TXK06317.1"/>
    </source>
</evidence>
<comment type="caution">
    <text evidence="1">The sequence shown here is derived from an EMBL/GenBank/DDBJ whole genome shotgun (WGS) entry which is preliminary data.</text>
</comment>
<keyword evidence="2" id="KW-1185">Reference proteome</keyword>
<dbReference type="RefSeq" id="WP_147825122.1">
    <property type="nucleotide sequence ID" value="NZ_BAAARG010000001.1"/>
</dbReference>
<sequence>MIDLAVELEASAKRVSDVADKLQDRRTDFLQSTAGAASDAGVAQMQVMIDQLYIRSGKLTRNAKVMRKLVALYEQTDLAGARSFGA</sequence>
<reference evidence="1 2" key="1">
    <citation type="submission" date="2019-08" db="EMBL/GenBank/DDBJ databases">
        <authorList>
            <person name="Dong K."/>
        </authorList>
    </citation>
    <scope>NUCLEOTIDE SEQUENCE [LARGE SCALE GENOMIC DNA]</scope>
    <source>
        <strain evidence="1 2">M4-8</strain>
    </source>
</reference>
<accession>A0A5C8HS51</accession>
<name>A0A5C8HS51_9MICO</name>